<protein>
    <recommendedName>
        <fullName evidence="4">MFS transporter</fullName>
    </recommendedName>
</protein>
<comment type="caution">
    <text evidence="2">The sequence shown here is derived from an EMBL/GenBank/DDBJ whole genome shotgun (WGS) entry which is preliminary data.</text>
</comment>
<evidence type="ECO:0008006" key="4">
    <source>
        <dbReference type="Google" id="ProtNLM"/>
    </source>
</evidence>
<reference evidence="2 3" key="1">
    <citation type="submission" date="2024-09" db="EMBL/GenBank/DDBJ databases">
        <title>Novel species of the genus Pelomonas and Roseateles isolated from streams.</title>
        <authorList>
            <person name="Lu H."/>
        </authorList>
    </citation>
    <scope>NUCLEOTIDE SEQUENCE [LARGE SCALE GENOMIC DNA]</scope>
    <source>
        <strain evidence="2 3">BYS96W</strain>
    </source>
</reference>
<sequence>MPFLLFVLGIAYAFFSLGVSTFGVGAKEVSELHADIQAEIGRGGAMGQACRLIQPLIWLLALPMDSLGWALGLAGCLALAGVLL</sequence>
<organism evidence="2 3">
    <name type="scientific">Pelomonas nitida</name>
    <dbReference type="NCBI Taxonomy" id="3299027"/>
    <lineage>
        <taxon>Bacteria</taxon>
        <taxon>Pseudomonadati</taxon>
        <taxon>Pseudomonadota</taxon>
        <taxon>Betaproteobacteria</taxon>
        <taxon>Burkholderiales</taxon>
        <taxon>Sphaerotilaceae</taxon>
        <taxon>Roseateles</taxon>
    </lineage>
</organism>
<accession>A0ABW7G8U5</accession>
<name>A0ABW7G8U5_9BURK</name>
<feature type="transmembrane region" description="Helical" evidence="1">
    <location>
        <begin position="66"/>
        <end position="83"/>
    </location>
</feature>
<keyword evidence="1" id="KW-1133">Transmembrane helix</keyword>
<proteinExistence type="predicted"/>
<keyword evidence="1" id="KW-0812">Transmembrane</keyword>
<dbReference type="EMBL" id="JBIGIA010000012">
    <property type="protein sequence ID" value="MFG6458322.1"/>
    <property type="molecule type" value="Genomic_DNA"/>
</dbReference>
<keyword evidence="1" id="KW-0472">Membrane</keyword>
<dbReference type="RefSeq" id="WP_394489182.1">
    <property type="nucleotide sequence ID" value="NZ_JBIGIA010000012.1"/>
</dbReference>
<keyword evidence="3" id="KW-1185">Reference proteome</keyword>
<dbReference type="Proteomes" id="UP001606305">
    <property type="component" value="Unassembled WGS sequence"/>
</dbReference>
<evidence type="ECO:0000313" key="2">
    <source>
        <dbReference type="EMBL" id="MFG6458322.1"/>
    </source>
</evidence>
<evidence type="ECO:0000256" key="1">
    <source>
        <dbReference type="SAM" id="Phobius"/>
    </source>
</evidence>
<gene>
    <name evidence="2" type="ORF">ACG00X_15890</name>
</gene>
<evidence type="ECO:0000313" key="3">
    <source>
        <dbReference type="Proteomes" id="UP001606305"/>
    </source>
</evidence>